<dbReference type="InterPro" id="IPR006521">
    <property type="entry name" value="Tail_protein_I"/>
</dbReference>
<accession>A0ABY4WL12</accession>
<evidence type="ECO:0000313" key="2">
    <source>
        <dbReference type="Proteomes" id="UP001056500"/>
    </source>
</evidence>
<dbReference type="RefSeq" id="WP_251874555.1">
    <property type="nucleotide sequence ID" value="NZ_CP098755.1"/>
</dbReference>
<dbReference type="Proteomes" id="UP001056500">
    <property type="component" value="Chromosome"/>
</dbReference>
<protein>
    <submittedName>
        <fullName evidence="1">Phage tail protein I</fullName>
    </submittedName>
</protein>
<dbReference type="NCBIfam" id="TIGR01634">
    <property type="entry name" value="tail_P2_I"/>
    <property type="match status" value="1"/>
</dbReference>
<keyword evidence="2" id="KW-1185">Reference proteome</keyword>
<name>A0ABY4WL12_9BACL</name>
<dbReference type="EMBL" id="CP098755">
    <property type="protein sequence ID" value="USG67456.1"/>
    <property type="molecule type" value="Genomic_DNA"/>
</dbReference>
<organism evidence="1 2">
    <name type="scientific">Brevibacillus ruminantium</name>
    <dbReference type="NCBI Taxonomy" id="2950604"/>
    <lineage>
        <taxon>Bacteria</taxon>
        <taxon>Bacillati</taxon>
        <taxon>Bacillota</taxon>
        <taxon>Bacilli</taxon>
        <taxon>Bacillales</taxon>
        <taxon>Paenibacillaceae</taxon>
        <taxon>Brevibacillus</taxon>
    </lineage>
</organism>
<proteinExistence type="predicted"/>
<gene>
    <name evidence="1" type="ORF">NDK47_09335</name>
</gene>
<evidence type="ECO:0000313" key="1">
    <source>
        <dbReference type="EMBL" id="USG67456.1"/>
    </source>
</evidence>
<dbReference type="Pfam" id="PF09684">
    <property type="entry name" value="Tail_P2_I"/>
    <property type="match status" value="1"/>
</dbReference>
<sequence length="192" mass="21616">MTDIYSVALLDILPESLKKDRGVQALAEAITPEIQTISRAIAETVLLPRLDELPEDVVDLLAWQRHIDFYDTTLPLEKKRELVRYAGEAHKRKGTPWAVDQVVSAAFDDSVVSEWFEYGGEPYYFKVMTTDRITSEKKLAELIRAIHSVKNKRSRLESIAVRRDNRLELFIGGAVATMKISTIKPANDTGGA</sequence>
<reference evidence="1" key="1">
    <citation type="submission" date="2022-06" db="EMBL/GenBank/DDBJ databases">
        <title>Genome sequencing of Brevibacillus sp. BB3-R1.</title>
        <authorList>
            <person name="Heo J."/>
            <person name="Lee D."/>
            <person name="Won M."/>
            <person name="Han B.-H."/>
            <person name="Hong S.-B."/>
            <person name="Kwon S.-W."/>
        </authorList>
    </citation>
    <scope>NUCLEOTIDE SEQUENCE</scope>
    <source>
        <strain evidence="1">BB3-R1</strain>
    </source>
</reference>